<reference evidence="4" key="1">
    <citation type="journal article" date="2017" name="Cell">
        <title>Insights into land plant evolution garnered from the Marchantia polymorpha genome.</title>
        <authorList>
            <person name="Bowman J.L."/>
            <person name="Kohchi T."/>
            <person name="Yamato K.T."/>
            <person name="Jenkins J."/>
            <person name="Shu S."/>
            <person name="Ishizaki K."/>
            <person name="Yamaoka S."/>
            <person name="Nishihama R."/>
            <person name="Nakamura Y."/>
            <person name="Berger F."/>
            <person name="Adam C."/>
            <person name="Aki S.S."/>
            <person name="Althoff F."/>
            <person name="Araki T."/>
            <person name="Arteaga-Vazquez M.A."/>
            <person name="Balasubrmanian S."/>
            <person name="Barry K."/>
            <person name="Bauer D."/>
            <person name="Boehm C.R."/>
            <person name="Briginshaw L."/>
            <person name="Caballero-Perez J."/>
            <person name="Catarino B."/>
            <person name="Chen F."/>
            <person name="Chiyoda S."/>
            <person name="Chovatia M."/>
            <person name="Davies K.M."/>
            <person name="Delmans M."/>
            <person name="Demura T."/>
            <person name="Dierschke T."/>
            <person name="Dolan L."/>
            <person name="Dorantes-Acosta A.E."/>
            <person name="Eklund D.M."/>
            <person name="Florent S.N."/>
            <person name="Flores-Sandoval E."/>
            <person name="Fujiyama A."/>
            <person name="Fukuzawa H."/>
            <person name="Galik B."/>
            <person name="Grimanelli D."/>
            <person name="Grimwood J."/>
            <person name="Grossniklaus U."/>
            <person name="Hamada T."/>
            <person name="Haseloff J."/>
            <person name="Hetherington A.J."/>
            <person name="Higo A."/>
            <person name="Hirakawa Y."/>
            <person name="Hundley H.N."/>
            <person name="Ikeda Y."/>
            <person name="Inoue K."/>
            <person name="Inoue S.I."/>
            <person name="Ishida S."/>
            <person name="Jia Q."/>
            <person name="Kakita M."/>
            <person name="Kanazawa T."/>
            <person name="Kawai Y."/>
            <person name="Kawashima T."/>
            <person name="Kennedy M."/>
            <person name="Kinose K."/>
            <person name="Kinoshita T."/>
            <person name="Kohara Y."/>
            <person name="Koide E."/>
            <person name="Komatsu K."/>
            <person name="Kopischke S."/>
            <person name="Kubo M."/>
            <person name="Kyozuka J."/>
            <person name="Lagercrantz U."/>
            <person name="Lin S.S."/>
            <person name="Lindquist E."/>
            <person name="Lipzen A.M."/>
            <person name="Lu C.W."/>
            <person name="De Luna E."/>
            <person name="Martienssen R.A."/>
            <person name="Minamino N."/>
            <person name="Mizutani M."/>
            <person name="Mizutani M."/>
            <person name="Mochizuki N."/>
            <person name="Monte I."/>
            <person name="Mosher R."/>
            <person name="Nagasaki H."/>
            <person name="Nakagami H."/>
            <person name="Naramoto S."/>
            <person name="Nishitani K."/>
            <person name="Ohtani M."/>
            <person name="Okamoto T."/>
            <person name="Okumura M."/>
            <person name="Phillips J."/>
            <person name="Pollak B."/>
            <person name="Reinders A."/>
            <person name="Rovekamp M."/>
            <person name="Sano R."/>
            <person name="Sawa S."/>
            <person name="Schmid M.W."/>
            <person name="Shirakawa M."/>
            <person name="Solano R."/>
            <person name="Spunde A."/>
            <person name="Suetsugu N."/>
            <person name="Sugano S."/>
            <person name="Sugiyama A."/>
            <person name="Sun R."/>
            <person name="Suzuki Y."/>
            <person name="Takenaka M."/>
            <person name="Takezawa D."/>
            <person name="Tomogane H."/>
            <person name="Tsuzuki M."/>
            <person name="Ueda T."/>
            <person name="Umeda M."/>
            <person name="Ward J.M."/>
            <person name="Watanabe Y."/>
            <person name="Yazaki K."/>
            <person name="Yokoyama R."/>
            <person name="Yoshitake Y."/>
            <person name="Yotsui I."/>
            <person name="Zachgo S."/>
            <person name="Schmutz J."/>
        </authorList>
    </citation>
    <scope>NUCLEOTIDE SEQUENCE [LARGE SCALE GENOMIC DNA]</scope>
    <source>
        <strain evidence="4">Tak-1</strain>
    </source>
</reference>
<gene>
    <name evidence="3" type="ORF">MARPO_0007s0149</name>
</gene>
<dbReference type="PANTHER" id="PTHR31642:SF160">
    <property type="entry name" value="HXXXD-TYPE ACYL-TRANSFERASE FAMILY PROTEIN"/>
    <property type="match status" value="1"/>
</dbReference>
<dbReference type="AlphaFoldDB" id="A0A2R6XNQ8"/>
<proteinExistence type="inferred from homology"/>
<feature type="compositionally biased region" description="Basic residues" evidence="2">
    <location>
        <begin position="592"/>
        <end position="604"/>
    </location>
</feature>
<protein>
    <submittedName>
        <fullName evidence="3">Uncharacterized protein</fullName>
    </submittedName>
</protein>
<evidence type="ECO:0000313" key="3">
    <source>
        <dbReference type="EMBL" id="PTQ47750.1"/>
    </source>
</evidence>
<feature type="region of interest" description="Disordered" evidence="2">
    <location>
        <begin position="584"/>
        <end position="611"/>
    </location>
</feature>
<evidence type="ECO:0000256" key="1">
    <source>
        <dbReference type="ARBA" id="ARBA00009861"/>
    </source>
</evidence>
<keyword evidence="4" id="KW-1185">Reference proteome</keyword>
<accession>A0A2R6XNQ8</accession>
<comment type="similarity">
    <text evidence="1">Belongs to the plant acyltransferase family.</text>
</comment>
<dbReference type="Proteomes" id="UP000244005">
    <property type="component" value="Unassembled WGS sequence"/>
</dbReference>
<organism evidence="3 4">
    <name type="scientific">Marchantia polymorpha</name>
    <name type="common">Common liverwort</name>
    <name type="synonym">Marchantia aquatica</name>
    <dbReference type="NCBI Taxonomy" id="3197"/>
    <lineage>
        <taxon>Eukaryota</taxon>
        <taxon>Viridiplantae</taxon>
        <taxon>Streptophyta</taxon>
        <taxon>Embryophyta</taxon>
        <taxon>Marchantiophyta</taxon>
        <taxon>Marchantiopsida</taxon>
        <taxon>Marchantiidae</taxon>
        <taxon>Marchantiales</taxon>
        <taxon>Marchantiaceae</taxon>
        <taxon>Marchantia</taxon>
    </lineage>
</organism>
<sequence>MAAYARRCQSILKSFLRSPVHSCSPTLQLKGNPALLHDFDSLFHSCALRQPRQFASSSSSSSSSRAYHSPARSVLPGASPSDLKAPTDVSPAQPMGLDPSLNLPQVKNRRTYSAATAATYSQQYTGPRSIRPPEEVTITRTGACHVKPALQVEEHWFPLSNMDRLMPSVYEHAYFVYESTKGRAFGDVVASLKRTLSEVLVPYYPLAGRMRNPEQGIYQVHCDGTGAEFAEAHADCDLDELDYHQPGPILGKKLAPPTIFTAEDGSLPPVSIQITRFKCGGVIVGCSFHHQMVDAHAGNMFLKAWSQNMRGQAIGRLPYHWRALLQARSPAEATVDHSVEYKVKPKNEKRTPRGPASAEAQSPIVARTFHFDQAAVRDLKRTASDEGRGASFTSTECTSAYLWRLMMKANGFAEDEGASGRLIMSVDGRKRLSSPPVPAEYFGNLIAIASAQCSMRELVQSPLATAASRIQQAIARTATDQNFRSLIDFVETHRGATVMPNFNVFTDKVVIASSCIYLGLYEVDFGWGRPQHAGYATIPDGIANFVILLPSPLGFGNLNASVHMRADHMARLEKDPEFESIAAANEPSDRSSHHHHHHHHHHHLVPSQAAV</sequence>
<dbReference type="PANTHER" id="PTHR31642">
    <property type="entry name" value="TRICHOTHECENE 3-O-ACETYLTRANSFERASE"/>
    <property type="match status" value="1"/>
</dbReference>
<dbReference type="EMBL" id="KZ772679">
    <property type="protein sequence ID" value="PTQ47750.1"/>
    <property type="molecule type" value="Genomic_DNA"/>
</dbReference>
<evidence type="ECO:0000313" key="4">
    <source>
        <dbReference type="Proteomes" id="UP000244005"/>
    </source>
</evidence>
<dbReference type="Gramene" id="Mp3g01570.1">
    <property type="protein sequence ID" value="Mp3g01570.1.cds"/>
    <property type="gene ID" value="Mp3g01570"/>
</dbReference>
<dbReference type="InterPro" id="IPR050317">
    <property type="entry name" value="Plant_Fungal_Acyltransferase"/>
</dbReference>
<dbReference type="Pfam" id="PF02458">
    <property type="entry name" value="Transferase"/>
    <property type="match status" value="1"/>
</dbReference>
<dbReference type="InterPro" id="IPR023213">
    <property type="entry name" value="CAT-like_dom_sf"/>
</dbReference>
<evidence type="ECO:0000256" key="2">
    <source>
        <dbReference type="SAM" id="MobiDB-lite"/>
    </source>
</evidence>
<dbReference type="OrthoDB" id="1862401at2759"/>
<dbReference type="Gene3D" id="3.30.559.10">
    <property type="entry name" value="Chloramphenicol acetyltransferase-like domain"/>
    <property type="match status" value="2"/>
</dbReference>
<name>A0A2R6XNQ8_MARPO</name>
<dbReference type="OMA" id="TECTSAY"/>
<dbReference type="GO" id="GO:0016747">
    <property type="term" value="F:acyltransferase activity, transferring groups other than amino-acyl groups"/>
    <property type="evidence" value="ECO:0000318"/>
    <property type="project" value="GO_Central"/>
</dbReference>
<feature type="region of interest" description="Disordered" evidence="2">
    <location>
        <begin position="54"/>
        <end position="106"/>
    </location>
</feature>